<accession>A0A3P3YEP9</accession>
<dbReference type="Gene3D" id="1.25.40.10">
    <property type="entry name" value="Tetratricopeptide repeat domain"/>
    <property type="match status" value="1"/>
</dbReference>
<dbReference type="Pfam" id="PF14381">
    <property type="entry name" value="EDR1_CTR1_ARMC3_pept"/>
    <property type="match status" value="1"/>
</dbReference>
<dbReference type="AlphaFoldDB" id="A0A3P3YEP9"/>
<reference evidence="2 3" key="1">
    <citation type="submission" date="2018-03" db="EMBL/GenBank/DDBJ databases">
        <authorList>
            <person name="Fogelqvist J."/>
        </authorList>
    </citation>
    <scope>NUCLEOTIDE SEQUENCE [LARGE SCALE GENOMIC DNA]</scope>
</reference>
<evidence type="ECO:0000313" key="3">
    <source>
        <dbReference type="Proteomes" id="UP000290189"/>
    </source>
</evidence>
<proteinExistence type="predicted"/>
<dbReference type="SUPFAM" id="SSF48452">
    <property type="entry name" value="TPR-like"/>
    <property type="match status" value="1"/>
</dbReference>
<dbReference type="InterPro" id="IPR000719">
    <property type="entry name" value="Prot_kinase_dom"/>
</dbReference>
<dbReference type="Gene3D" id="1.10.510.10">
    <property type="entry name" value="Transferase(Phosphotransferase) domain 1"/>
    <property type="match status" value="1"/>
</dbReference>
<protein>
    <recommendedName>
        <fullName evidence="1">Protein kinase domain-containing protein</fullName>
    </recommendedName>
</protein>
<dbReference type="GO" id="GO:0005524">
    <property type="term" value="F:ATP binding"/>
    <property type="evidence" value="ECO:0007669"/>
    <property type="project" value="InterPro"/>
</dbReference>
<dbReference type="InterPro" id="IPR011990">
    <property type="entry name" value="TPR-like_helical_dom_sf"/>
</dbReference>
<sequence length="687" mass="75541">MDVGAVRSLTDAINARTVACWPDDRLVQDTLAKAIAFIDGDQYGDAVRVLDAALQQYPLNDALLIVHAVATLLQGRPRASLASLAMVPATSPLAGSASQRVAEIRDRLRRIESSKRKAYRLQRNGNHHECVHECEKVLAANSDEPGVHATRIISQVAIGNRQAALESCQARINSADDDVLERDLLQAVLEFAGRDATPDERLSYMADVVGFVAGCDSIPDGFHLVDLDTDPRMHRFVCSTDLLLAMMKHHRVPHAIVVVIDSRIDPALRDIMERAKQAVPAGVGRDTALRHLARFVIDLGRSACREARAGEQDAVRAVLLGSTSPSSFTRYNAVLFKYLADALGLEGVRLVSRGRNAWNEIDNGSSATVIALESTSDTIMFDEASSHAASIRLRRSVVPRAGSPFLQDRFRDIRVRVRRCRRSLKTLATIGKKYVEWYAVQRSTRQQIQKNSSNRINDLLHLQHPALLGFTDILLNDQGGWTCVSPTTPDLIPLSNLVARARYRIPLCTSLRIALEIATGLQVLHDSGIIHGNLQPGSVLCDWDEVSGDVVDVRLSAYGTSNHCLDLDELTPLFARERQRSTRQGDILALATILVVLLVGDPPPTLGPGQSNYALLRSALLDRNAAYRLPDSLPSDVATLLFDCLNESESSRPAAATCARRLRQMLTRTWCRRTQSASELIHECTPT</sequence>
<geneLocation type="mitochondrion" evidence="2"/>
<dbReference type="InterPro" id="IPR055164">
    <property type="entry name" value="EDR1/CTR1/ARMC3-like_pept-like"/>
</dbReference>
<dbReference type="InterPro" id="IPR051681">
    <property type="entry name" value="Ser/Thr_Kinases-Pseudokinases"/>
</dbReference>
<feature type="domain" description="Protein kinase" evidence="1">
    <location>
        <begin position="355"/>
        <end position="666"/>
    </location>
</feature>
<dbReference type="SMART" id="SM00220">
    <property type="entry name" value="S_TKc"/>
    <property type="match status" value="1"/>
</dbReference>
<evidence type="ECO:0000259" key="1">
    <source>
        <dbReference type="PROSITE" id="PS50011"/>
    </source>
</evidence>
<dbReference type="Pfam" id="PF00069">
    <property type="entry name" value="Pkinase"/>
    <property type="match status" value="1"/>
</dbReference>
<name>A0A3P3YEP9_PLABS</name>
<evidence type="ECO:0000313" key="2">
    <source>
        <dbReference type="EMBL" id="SPQ98624.1"/>
    </source>
</evidence>
<keyword evidence="2" id="KW-0496">Mitochondrion</keyword>
<gene>
    <name evidence="2" type="ORF">PLBR_LOCUS5839</name>
</gene>
<dbReference type="PANTHER" id="PTHR44329">
    <property type="entry name" value="SERINE/THREONINE-PROTEIN KINASE TNNI3K-RELATED"/>
    <property type="match status" value="1"/>
</dbReference>
<dbReference type="SUPFAM" id="SSF56112">
    <property type="entry name" value="Protein kinase-like (PK-like)"/>
    <property type="match status" value="1"/>
</dbReference>
<dbReference type="EMBL" id="OVEO01000010">
    <property type="protein sequence ID" value="SPQ98624.1"/>
    <property type="molecule type" value="Genomic_DNA"/>
</dbReference>
<dbReference type="PROSITE" id="PS50011">
    <property type="entry name" value="PROTEIN_KINASE_DOM"/>
    <property type="match status" value="1"/>
</dbReference>
<dbReference type="Proteomes" id="UP000290189">
    <property type="component" value="Unassembled WGS sequence"/>
</dbReference>
<dbReference type="InterPro" id="IPR011009">
    <property type="entry name" value="Kinase-like_dom_sf"/>
</dbReference>
<organism evidence="2 3">
    <name type="scientific">Plasmodiophora brassicae</name>
    <name type="common">Clubroot disease agent</name>
    <dbReference type="NCBI Taxonomy" id="37360"/>
    <lineage>
        <taxon>Eukaryota</taxon>
        <taxon>Sar</taxon>
        <taxon>Rhizaria</taxon>
        <taxon>Endomyxa</taxon>
        <taxon>Phytomyxea</taxon>
        <taxon>Plasmodiophorida</taxon>
        <taxon>Plasmodiophoridae</taxon>
        <taxon>Plasmodiophora</taxon>
    </lineage>
</organism>
<dbReference type="GO" id="GO:0004674">
    <property type="term" value="F:protein serine/threonine kinase activity"/>
    <property type="evidence" value="ECO:0007669"/>
    <property type="project" value="TreeGrafter"/>
</dbReference>